<evidence type="ECO:0000259" key="1">
    <source>
        <dbReference type="Pfam" id="PF18491"/>
    </source>
</evidence>
<evidence type="ECO:0000313" key="3">
    <source>
        <dbReference type="EMBL" id="PKQ76272.1"/>
    </source>
</evidence>
<comment type="caution">
    <text evidence="3">The sequence shown here is derived from an EMBL/GenBank/DDBJ whole genome shotgun (WGS) entry which is preliminary data.</text>
</comment>
<sequence length="283" mass="33231">MGKLDFISWQLERTRGKRFENYVITRIWHLLDDLEIKIITQQYVARPYGRALTDLYLPQLSLHLEVDEPHHLTQVEHDRLRENDIINATGHQIIRIDTSKGIDKLHEDIEQAVLLIRKMKQQKSNFIKWDLEMEQSSKTYIERGYIDLSDDVAFDKIVSAVNCFGHNYAGWQRGGASHGIEENTIIWFPKLFPNGEWENHISDDETTIYEKNVDNEKAKAHILKTIDDGIHNRIVFAKVKDSFGKTKYRFKGKYVLNIEQTNFTTGLVWERIASRVKTYKPKD</sequence>
<proteinExistence type="predicted"/>
<evidence type="ECO:0000313" key="4">
    <source>
        <dbReference type="Proteomes" id="UP000233526"/>
    </source>
</evidence>
<reference evidence="3 4" key="1">
    <citation type="journal article" date="2017" name="Front. Microbiol.">
        <title>Strong Genomic and Phenotypic Heterogeneity in the Aeromonas sobria Species Complex.</title>
        <authorList>
            <person name="Gauthier J."/>
            <person name="Vincent A.T."/>
            <person name="Charette S.J."/>
            <person name="Derome N."/>
        </authorList>
    </citation>
    <scope>NUCLEOTIDE SEQUENCE [LARGE SCALE GENOMIC DNA]</scope>
    <source>
        <strain evidence="3 4">JF2635</strain>
    </source>
</reference>
<dbReference type="Pfam" id="PF21598">
    <property type="entry name" value="PvuRts1I-like_N"/>
    <property type="match status" value="1"/>
</dbReference>
<dbReference type="InterPro" id="IPR040674">
    <property type="entry name" value="PvuRts1I-like_SRA"/>
</dbReference>
<evidence type="ECO:0000259" key="2">
    <source>
        <dbReference type="Pfam" id="PF21598"/>
    </source>
</evidence>
<accession>A0A2N3IVG7</accession>
<feature type="domain" description="Restriction endonuclease PvuRts1 I-like N-terminal" evidence="2">
    <location>
        <begin position="4"/>
        <end position="116"/>
    </location>
</feature>
<feature type="domain" description="PvuRts1 I-like SET and RING associated" evidence="1">
    <location>
        <begin position="139"/>
        <end position="278"/>
    </location>
</feature>
<protein>
    <submittedName>
        <fullName evidence="3">Uncharacterized protein</fullName>
    </submittedName>
</protein>
<gene>
    <name evidence="3" type="ORF">AOX56_18910</name>
</gene>
<dbReference type="Pfam" id="PF18491">
    <property type="entry name" value="SRA"/>
    <property type="match status" value="1"/>
</dbReference>
<dbReference type="Proteomes" id="UP000233526">
    <property type="component" value="Unassembled WGS sequence"/>
</dbReference>
<name>A0A2N3IVG7_AERSO</name>
<dbReference type="EMBL" id="LJZX01000043">
    <property type="protein sequence ID" value="PKQ76272.1"/>
    <property type="molecule type" value="Genomic_DNA"/>
</dbReference>
<dbReference type="Gene3D" id="3.40.960.10">
    <property type="entry name" value="VSR Endonuclease"/>
    <property type="match status" value="1"/>
</dbReference>
<organism evidence="3 4">
    <name type="scientific">Aeromonas sobria</name>
    <dbReference type="NCBI Taxonomy" id="646"/>
    <lineage>
        <taxon>Bacteria</taxon>
        <taxon>Pseudomonadati</taxon>
        <taxon>Pseudomonadota</taxon>
        <taxon>Gammaproteobacteria</taxon>
        <taxon>Aeromonadales</taxon>
        <taxon>Aeromonadaceae</taxon>
        <taxon>Aeromonas</taxon>
    </lineage>
</organism>
<dbReference type="AlphaFoldDB" id="A0A2N3IVG7"/>
<dbReference type="InterPro" id="IPR048797">
    <property type="entry name" value="PvuRts1I-like_N"/>
</dbReference>
<dbReference type="RefSeq" id="WP_101318982.1">
    <property type="nucleotide sequence ID" value="NZ_CAWNSS010000043.1"/>
</dbReference>